<dbReference type="Pfam" id="PF12781">
    <property type="entry name" value="AAA_9"/>
    <property type="match status" value="1"/>
</dbReference>
<accession>A0A7M4E4B8</accession>
<dbReference type="InterPro" id="IPR024317">
    <property type="entry name" value="Dynein_heavy_chain_D4_dom"/>
</dbReference>
<dbReference type="InterPro" id="IPR027417">
    <property type="entry name" value="P-loop_NTPase"/>
</dbReference>
<evidence type="ECO:0000256" key="2">
    <source>
        <dbReference type="SAM" id="Coils"/>
    </source>
</evidence>
<evidence type="ECO:0000259" key="4">
    <source>
        <dbReference type="Pfam" id="PF12777"/>
    </source>
</evidence>
<evidence type="ECO:0000259" key="5">
    <source>
        <dbReference type="Pfam" id="PF12780"/>
    </source>
</evidence>
<sequence length="562" mass="64605">MYTILQKYKYFNLLFLFFNHCVFQTLTNRVTYTCVEVHKNISTIVEKYLKETKRHYYVTPSSYLQFINTFSRILQIAKKKTLINRDCFQNGLTKLLEATSLVAEMQEELFVLGPQIEQKSKETEELVEKLRRDSVVVEQVRMLVKQDEEIMAEETKVVEQYAKQATEELNAVMPTLEKALTALDALDKAHIAELRVYIHPPPLVLTVMNAVCILLQKKPTWATAKHLLADPGFLKTLVTLDKDNLPEKVFLQLKSYIKSPNFSPSKLGLVSIACCSMCQWILALDHYHEVQKVVHPKQVRVTEAQEVLRLAHQKLAEKQRSLALIEEHQRNLEARYEESAAQKAMLATRKKLATQRLNRASVLSTALEDEMERWKKAVNNLGQKLHGIMGDALISAAFLVYSGVLTSEYRQQLTNECLRLCNENMIPMSPNYSLIAAMTEKNEVRKWQNEGLPQDQYSTENAILVKNGWRWPLLIDPQKQACKWICQMAGGKLRQIHASDSSYLRILENAVRVGESVLLKVDLAETLDSSLEPLLKKEVYTKVGKDYIRIAGSEIEYNHNFR</sequence>
<reference evidence="7" key="2">
    <citation type="submission" date="2025-09" db="UniProtKB">
        <authorList>
            <consortium name="Ensembl"/>
        </authorList>
    </citation>
    <scope>IDENTIFICATION</scope>
</reference>
<protein>
    <recommendedName>
        <fullName evidence="9">Dynein axonemal heavy chain 14</fullName>
    </recommendedName>
</protein>
<reference evidence="7" key="1">
    <citation type="submission" date="2025-08" db="UniProtKB">
        <authorList>
            <consortium name="Ensembl"/>
        </authorList>
    </citation>
    <scope>IDENTIFICATION</scope>
</reference>
<name>A0A7M4E4B8_CROPO</name>
<dbReference type="InterPro" id="IPR024743">
    <property type="entry name" value="Dynein_HC_stalk"/>
</dbReference>
<dbReference type="Pfam" id="PF12777">
    <property type="entry name" value="MT"/>
    <property type="match status" value="1"/>
</dbReference>
<dbReference type="GO" id="GO:0030286">
    <property type="term" value="C:dynein complex"/>
    <property type="evidence" value="ECO:0007669"/>
    <property type="project" value="InterPro"/>
</dbReference>
<feature type="signal peptide" evidence="3">
    <location>
        <begin position="1"/>
        <end position="27"/>
    </location>
</feature>
<evidence type="ECO:0000256" key="1">
    <source>
        <dbReference type="ARBA" id="ARBA00008887"/>
    </source>
</evidence>
<comment type="similarity">
    <text evidence="1">Belongs to the dynein heavy chain family.</text>
</comment>
<dbReference type="PANTHER" id="PTHR22878">
    <property type="entry name" value="DYNEIN HEAVY CHAIN 6, AXONEMAL-LIKE-RELATED"/>
    <property type="match status" value="1"/>
</dbReference>
<feature type="chain" id="PRO_5029861430" description="Dynein axonemal heavy chain 14" evidence="3">
    <location>
        <begin position="28"/>
        <end position="562"/>
    </location>
</feature>
<evidence type="ECO:0000313" key="7">
    <source>
        <dbReference type="Ensembl" id="ENSCPRP00005004296.1"/>
    </source>
</evidence>
<keyword evidence="2" id="KW-0175">Coiled coil</keyword>
<evidence type="ECO:0008006" key="9">
    <source>
        <dbReference type="Google" id="ProtNLM"/>
    </source>
</evidence>
<dbReference type="Pfam" id="PF12780">
    <property type="entry name" value="AAA_8"/>
    <property type="match status" value="1"/>
</dbReference>
<feature type="coiled-coil region" evidence="2">
    <location>
        <begin position="315"/>
        <end position="384"/>
    </location>
</feature>
<dbReference type="GO" id="GO:0045505">
    <property type="term" value="F:dynein intermediate chain binding"/>
    <property type="evidence" value="ECO:0007669"/>
    <property type="project" value="InterPro"/>
</dbReference>
<feature type="domain" description="Dynein heavy chain ATP-binding dynein motor region" evidence="6">
    <location>
        <begin position="445"/>
        <end position="562"/>
    </location>
</feature>
<dbReference type="GO" id="GO:0007018">
    <property type="term" value="P:microtubule-based movement"/>
    <property type="evidence" value="ECO:0007669"/>
    <property type="project" value="InterPro"/>
</dbReference>
<dbReference type="GeneTree" id="ENSGT00940000165101"/>
<dbReference type="PANTHER" id="PTHR22878:SF64">
    <property type="entry name" value="DYNEIN AXONEMAL HEAVY CHAIN 14"/>
    <property type="match status" value="1"/>
</dbReference>
<feature type="domain" description="Dynein heavy chain coiled coil stalk" evidence="4">
    <location>
        <begin position="88"/>
        <end position="416"/>
    </location>
</feature>
<dbReference type="Proteomes" id="UP000594220">
    <property type="component" value="Unplaced"/>
</dbReference>
<evidence type="ECO:0000259" key="6">
    <source>
        <dbReference type="Pfam" id="PF12781"/>
    </source>
</evidence>
<dbReference type="AlphaFoldDB" id="A0A7M4E4B8"/>
<dbReference type="Gene3D" id="3.40.50.300">
    <property type="entry name" value="P-loop containing nucleotide triphosphate hydrolases"/>
    <property type="match status" value="1"/>
</dbReference>
<keyword evidence="8" id="KW-1185">Reference proteome</keyword>
<keyword evidence="3" id="KW-0732">Signal</keyword>
<dbReference type="GO" id="GO:0051959">
    <property type="term" value="F:dynein light intermediate chain binding"/>
    <property type="evidence" value="ECO:0007669"/>
    <property type="project" value="InterPro"/>
</dbReference>
<evidence type="ECO:0000256" key="3">
    <source>
        <dbReference type="SAM" id="SignalP"/>
    </source>
</evidence>
<dbReference type="InterPro" id="IPR026983">
    <property type="entry name" value="DHC"/>
</dbReference>
<proteinExistence type="inferred from homology"/>
<evidence type="ECO:0000313" key="8">
    <source>
        <dbReference type="Proteomes" id="UP000594220"/>
    </source>
</evidence>
<dbReference type="FunFam" id="1.20.920.20:FF:000006">
    <property type="entry name" value="Dynein, axonemal, heavy chain 6"/>
    <property type="match status" value="1"/>
</dbReference>
<feature type="domain" description="Dynein heavy chain AAA module D4" evidence="5">
    <location>
        <begin position="24"/>
        <end position="73"/>
    </location>
</feature>
<dbReference type="Ensembl" id="ENSCPRT00005005058.1">
    <property type="protein sequence ID" value="ENSCPRP00005004296.1"/>
    <property type="gene ID" value="ENSCPRG00005003133.1"/>
</dbReference>
<dbReference type="Gene3D" id="1.20.920.20">
    <property type="match status" value="1"/>
</dbReference>
<dbReference type="InterPro" id="IPR035706">
    <property type="entry name" value="AAA_9"/>
</dbReference>
<organism evidence="7 8">
    <name type="scientific">Crocodylus porosus</name>
    <name type="common">Saltwater crocodile</name>
    <name type="synonym">Estuarine crocodile</name>
    <dbReference type="NCBI Taxonomy" id="8502"/>
    <lineage>
        <taxon>Eukaryota</taxon>
        <taxon>Metazoa</taxon>
        <taxon>Chordata</taxon>
        <taxon>Craniata</taxon>
        <taxon>Vertebrata</taxon>
        <taxon>Euteleostomi</taxon>
        <taxon>Archelosauria</taxon>
        <taxon>Archosauria</taxon>
        <taxon>Crocodylia</taxon>
        <taxon>Longirostres</taxon>
        <taxon>Crocodylidae</taxon>
        <taxon>Crocodylus</taxon>
    </lineage>
</organism>